<comment type="caution">
    <text evidence="2">The sequence shown here is derived from an EMBL/GenBank/DDBJ whole genome shotgun (WGS) entry which is preliminary data.</text>
</comment>
<dbReference type="EMBL" id="BMXP01000003">
    <property type="protein sequence ID" value="GGW83633.1"/>
    <property type="molecule type" value="Genomic_DNA"/>
</dbReference>
<dbReference type="Proteomes" id="UP000631300">
    <property type="component" value="Unassembled WGS sequence"/>
</dbReference>
<keyword evidence="1" id="KW-0732">Signal</keyword>
<feature type="chain" id="PRO_5038093120" evidence="1">
    <location>
        <begin position="27"/>
        <end position="78"/>
    </location>
</feature>
<feature type="signal peptide" evidence="1">
    <location>
        <begin position="1"/>
        <end position="26"/>
    </location>
</feature>
<reference evidence="2" key="1">
    <citation type="journal article" date="2014" name="Int. J. Syst. Evol. Microbiol.">
        <title>Complete genome sequence of Corynebacterium casei LMG S-19264T (=DSM 44701T), isolated from a smear-ripened cheese.</title>
        <authorList>
            <consortium name="US DOE Joint Genome Institute (JGI-PGF)"/>
            <person name="Walter F."/>
            <person name="Albersmeier A."/>
            <person name="Kalinowski J."/>
            <person name="Ruckert C."/>
        </authorList>
    </citation>
    <scope>NUCLEOTIDE SEQUENCE</scope>
    <source>
        <strain evidence="2">KCTC 22164</strain>
    </source>
</reference>
<keyword evidence="3" id="KW-1185">Reference proteome</keyword>
<sequence>MAKFTTQRCLLTFAFVMQIWSFTTYANNSLEDQILAADARLFGAFNQCDISTFSSMLDGNPGKMRISLSPLRLTRTFL</sequence>
<evidence type="ECO:0000313" key="2">
    <source>
        <dbReference type="EMBL" id="GGW83633.1"/>
    </source>
</evidence>
<gene>
    <name evidence="2" type="ORF">GCM10007391_16510</name>
</gene>
<organism evidence="2 3">
    <name type="scientific">Alteromonas halophila</name>
    <dbReference type="NCBI Taxonomy" id="516698"/>
    <lineage>
        <taxon>Bacteria</taxon>
        <taxon>Pseudomonadati</taxon>
        <taxon>Pseudomonadota</taxon>
        <taxon>Gammaproteobacteria</taxon>
        <taxon>Alteromonadales</taxon>
        <taxon>Alteromonadaceae</taxon>
        <taxon>Alteromonas/Salinimonas group</taxon>
        <taxon>Alteromonas</taxon>
    </lineage>
</organism>
<dbReference type="RefSeq" id="WP_189405269.1">
    <property type="nucleotide sequence ID" value="NZ_BMXP01000003.1"/>
</dbReference>
<evidence type="ECO:0000313" key="3">
    <source>
        <dbReference type="Proteomes" id="UP000631300"/>
    </source>
</evidence>
<protein>
    <submittedName>
        <fullName evidence="2">Uncharacterized protein</fullName>
    </submittedName>
</protein>
<accession>A0A918JJP3</accession>
<name>A0A918JJP3_9ALTE</name>
<proteinExistence type="predicted"/>
<dbReference type="AlphaFoldDB" id="A0A918JJP3"/>
<reference evidence="2" key="2">
    <citation type="submission" date="2020-09" db="EMBL/GenBank/DDBJ databases">
        <authorList>
            <person name="Sun Q."/>
            <person name="Kim S."/>
        </authorList>
    </citation>
    <scope>NUCLEOTIDE SEQUENCE</scope>
    <source>
        <strain evidence="2">KCTC 22164</strain>
    </source>
</reference>
<evidence type="ECO:0000256" key="1">
    <source>
        <dbReference type="SAM" id="SignalP"/>
    </source>
</evidence>